<evidence type="ECO:0000313" key="2">
    <source>
        <dbReference type="EMBL" id="EDJ6169294.1"/>
    </source>
</evidence>
<dbReference type="NCBIfam" id="NF046095">
    <property type="entry name" value="flg_dep_Cj0814"/>
    <property type="match status" value="1"/>
</dbReference>
<protein>
    <recommendedName>
        <fullName evidence="4">Flagellar biosynthesis protein FlgG</fullName>
    </recommendedName>
</protein>
<evidence type="ECO:0000313" key="3">
    <source>
        <dbReference type="Proteomes" id="UP000482054"/>
    </source>
</evidence>
<sequence>MSIFSINDNSNYGSILSQSKANKESKENSKISFANAFLKQNASKLSDIESKNSQTLARSEILSNNNALSNNSNSTNISNSSNTNLSINNATKTSSPNYDISSEFKNSIYTLKYKQADTSNIVSLAYGYGVDANGYMGSDFNKAAGLPEDFKIHKSTLDEIYNFNEAQYQDIKEQLGISRYFTNIDMADTIKQYYNQFNQIVNHTFNDTNKTSFTEADINSMPKGYISVGYKGLDFSDQSNPYNALGLVNHSNTKVTNVFKTDDEFHEAQAIQMGMMGIDFYPQKLNISTQSLSQGALMEGGFNPDMSVYPQNEDGSYPKEALFMSFLKSEGGYMVAGKNTTIAPQAMSYNLNVAKQSIPKYSNVDFDDIMTGKVDFASLLKGYAQDGWLDASIYAMETGAKWQNIY</sequence>
<dbReference type="Proteomes" id="UP000482054">
    <property type="component" value="Unassembled WGS sequence"/>
</dbReference>
<gene>
    <name evidence="2" type="ORF">GFF90_06785</name>
</gene>
<evidence type="ECO:0000256" key="1">
    <source>
        <dbReference type="SAM" id="MobiDB-lite"/>
    </source>
</evidence>
<dbReference type="AlphaFoldDB" id="A0A6V8GA17"/>
<proteinExistence type="predicted"/>
<organism evidence="2 3">
    <name type="scientific">Campylobacter jejuni</name>
    <dbReference type="NCBI Taxonomy" id="197"/>
    <lineage>
        <taxon>Bacteria</taxon>
        <taxon>Pseudomonadati</taxon>
        <taxon>Campylobacterota</taxon>
        <taxon>Epsilonproteobacteria</taxon>
        <taxon>Campylobacterales</taxon>
        <taxon>Campylobacteraceae</taxon>
        <taxon>Campylobacter</taxon>
    </lineage>
</organism>
<feature type="compositionally biased region" description="Low complexity" evidence="1">
    <location>
        <begin position="65"/>
        <end position="91"/>
    </location>
</feature>
<comment type="caution">
    <text evidence="2">The sequence shown here is derived from an EMBL/GenBank/DDBJ whole genome shotgun (WGS) entry which is preliminary data.</text>
</comment>
<feature type="non-terminal residue" evidence="2">
    <location>
        <position position="406"/>
    </location>
</feature>
<accession>A0A6V8GA17</accession>
<dbReference type="InterPro" id="IPR058078">
    <property type="entry name" value="Cj0814-like"/>
</dbReference>
<evidence type="ECO:0008006" key="4">
    <source>
        <dbReference type="Google" id="ProtNLM"/>
    </source>
</evidence>
<name>A0A6V8GA17_CAMJU</name>
<dbReference type="EMBL" id="AAMOXJ010000011">
    <property type="protein sequence ID" value="EDJ6169294.1"/>
    <property type="molecule type" value="Genomic_DNA"/>
</dbReference>
<feature type="region of interest" description="Disordered" evidence="1">
    <location>
        <begin position="65"/>
        <end position="92"/>
    </location>
</feature>
<reference evidence="2 3" key="1">
    <citation type="submission" date="2019-10" db="EMBL/GenBank/DDBJ databases">
        <authorList>
            <consortium name="PulseNet: The National Subtyping Network for Foodborne Disease Surveillance"/>
            <person name="Tarr C.L."/>
            <person name="Trees E."/>
            <person name="Katz L.S."/>
            <person name="Carleton-Romer H.A."/>
            <person name="Stroika S."/>
            <person name="Kucerova Z."/>
            <person name="Roache K.F."/>
            <person name="Sabol A.L."/>
            <person name="Besser J."/>
            <person name="Gerner-Smidt P."/>
        </authorList>
    </citation>
    <scope>NUCLEOTIDE SEQUENCE [LARGE SCALE GENOMIC DNA]</scope>
    <source>
        <strain evidence="2 3">PNUSAC012955</strain>
    </source>
</reference>